<dbReference type="Gene3D" id="2.60.40.10">
    <property type="entry name" value="Immunoglobulins"/>
    <property type="match status" value="4"/>
</dbReference>
<dbReference type="KEGG" id="bsed:DN745_10930"/>
<dbReference type="InterPro" id="IPR013783">
    <property type="entry name" value="Ig-like_fold"/>
</dbReference>
<dbReference type="Proteomes" id="UP000249799">
    <property type="component" value="Chromosome"/>
</dbReference>
<dbReference type="RefSeq" id="WP_111334775.1">
    <property type="nucleotide sequence ID" value="NZ_CP030032.1"/>
</dbReference>
<dbReference type="EMBL" id="CP030032">
    <property type="protein sequence ID" value="AWV89825.1"/>
    <property type="molecule type" value="Genomic_DNA"/>
</dbReference>
<evidence type="ECO:0000313" key="2">
    <source>
        <dbReference type="Proteomes" id="UP000249799"/>
    </source>
</evidence>
<dbReference type="OrthoDB" id="5479562at2"/>
<accession>A0A2Z4FLY9</accession>
<gene>
    <name evidence="1" type="ORF">DN745_10930</name>
</gene>
<dbReference type="NCBIfam" id="NF012200">
    <property type="entry name" value="choice_anch_D"/>
    <property type="match status" value="2"/>
</dbReference>
<reference evidence="1 2" key="1">
    <citation type="submission" date="2018-06" db="EMBL/GenBank/DDBJ databases">
        <title>Lujinxingia sediminis gen. nov. sp. nov., a new facultative anaerobic member of the class Deltaproteobacteria, and proposal of Lujinxingaceae fam. nov.</title>
        <authorList>
            <person name="Guo L.-Y."/>
            <person name="Li C.-M."/>
            <person name="Wang S."/>
            <person name="Du Z.-J."/>
        </authorList>
    </citation>
    <scope>NUCLEOTIDE SEQUENCE [LARGE SCALE GENOMIC DNA]</scope>
    <source>
        <strain evidence="1 2">FA350</strain>
    </source>
</reference>
<dbReference type="PROSITE" id="PS51257">
    <property type="entry name" value="PROKAR_LIPOPROTEIN"/>
    <property type="match status" value="1"/>
</dbReference>
<name>A0A2Z4FLY9_9DELT</name>
<organism evidence="1 2">
    <name type="scientific">Bradymonas sediminis</name>
    <dbReference type="NCBI Taxonomy" id="1548548"/>
    <lineage>
        <taxon>Bacteria</taxon>
        <taxon>Deltaproteobacteria</taxon>
        <taxon>Bradymonadales</taxon>
        <taxon>Bradymonadaceae</taxon>
        <taxon>Bradymonas</taxon>
    </lineage>
</organism>
<evidence type="ECO:0000313" key="1">
    <source>
        <dbReference type="EMBL" id="AWV89825.1"/>
    </source>
</evidence>
<dbReference type="AlphaFoldDB" id="A0A2Z4FLY9"/>
<proteinExistence type="predicted"/>
<keyword evidence="2" id="KW-1185">Reference proteome</keyword>
<evidence type="ECO:0008006" key="3">
    <source>
        <dbReference type="Google" id="ProtNLM"/>
    </source>
</evidence>
<sequence>MALLERRSTILIGLLLALSLGLSTGCSDDDDGTDGGGGGIGGKEIGQVAATPNPITFETVALGQETSVNVMISNTGESTLRITNIALKEDEGDPPLDRDQEFFKDGEGWGEQKLNLEPGVTHIVRVRYKPVNQNPDSGSIVIESNDPSNPQFVIPVSTLGLAPQIFSPATVSFPRVTPPGPGSSGDGPWRGAWKMTQVQNTGEAPLSISEIKVKGNNSRFDFSIPQPTPQEIADGLAPDPDNDTKQWPATLAPTESFDLRVWFAPDTNNPEDDQLVFKSDDPSRPEYSVSLLGNSGTPCIEVSPVGEVDFALSSIGNVTQKTVTITNCSPSSKLKVQDIEITDDGGGVYAIKDGSLPAGLPDDEFVLDEGARANFVVNFSPTQEVLYRGAVRIKSNDASQGVLNLPLNGRGTNNACPTAVATAKVSPGGRAGTDIQSLPLETIQFDGSASSDPDGSVQRYEWTILSAPAASSSRILPTGDPRPTMFMDINGEYKVELKVYDDQNTVSCGEPAIVTIMVNSDSDIHIQLTWTSNGGADNDLDLHYMHPNGSRWAMNSNGWDCYYNNKTPDWNVPGGNPTLDIDDLYGPGPENITHNNLEDVTYKIGVHHYSDYGNGPAYASVEVRNNGVLTYEARDKLLTNDQFWLVGFLGGTNHTVVPADTVTAGYP</sequence>
<protein>
    <recommendedName>
        <fullName evidence="3">Abnormal spindle-like microcephaly-associated protein ASH domain-containing protein</fullName>
    </recommendedName>
</protein>